<sequence>MTYEVKLSWPEVVGWTLLQVMGKIHTDRPDVAFELHYVGENVPPGFADKRVRLFLNRDPQGTVALTPVVG</sequence>
<dbReference type="PANTHER" id="PTHR33091">
    <property type="entry name" value="PROTEIN, PUTATIVE, EXPRESSED-RELATED"/>
    <property type="match status" value="1"/>
</dbReference>
<dbReference type="SUPFAM" id="SSF54654">
    <property type="entry name" value="CI-2 family of serine protease inhibitors"/>
    <property type="match status" value="1"/>
</dbReference>
<dbReference type="InterPro" id="IPR000864">
    <property type="entry name" value="Prot_inh_pot1"/>
</dbReference>
<reference evidence="4" key="1">
    <citation type="submission" date="2023-07" db="EMBL/GenBank/DDBJ databases">
        <title>A chromosome-level genome assembly of Lolium multiflorum.</title>
        <authorList>
            <person name="Chen Y."/>
            <person name="Copetti D."/>
            <person name="Kolliker R."/>
            <person name="Studer B."/>
        </authorList>
    </citation>
    <scope>NUCLEOTIDE SEQUENCE</scope>
    <source>
        <strain evidence="4">02402/16</strain>
        <tissue evidence="4">Leaf</tissue>
    </source>
</reference>
<dbReference type="GO" id="GO:0004867">
    <property type="term" value="F:serine-type endopeptidase inhibitor activity"/>
    <property type="evidence" value="ECO:0007669"/>
    <property type="project" value="UniProtKB-KW"/>
</dbReference>
<dbReference type="Gene3D" id="3.30.10.10">
    <property type="entry name" value="Trypsin Inhibitor V, subunit A"/>
    <property type="match status" value="1"/>
</dbReference>
<dbReference type="InterPro" id="IPR036354">
    <property type="entry name" value="Prot_inh_pot1_sf"/>
</dbReference>
<evidence type="ECO:0000313" key="5">
    <source>
        <dbReference type="Proteomes" id="UP001231189"/>
    </source>
</evidence>
<keyword evidence="2" id="KW-0646">Protease inhibitor</keyword>
<dbReference type="Proteomes" id="UP001231189">
    <property type="component" value="Unassembled WGS sequence"/>
</dbReference>
<keyword evidence="5" id="KW-1185">Reference proteome</keyword>
<evidence type="ECO:0000256" key="3">
    <source>
        <dbReference type="ARBA" id="ARBA00022900"/>
    </source>
</evidence>
<evidence type="ECO:0000256" key="1">
    <source>
        <dbReference type="ARBA" id="ARBA00008210"/>
    </source>
</evidence>
<evidence type="ECO:0000313" key="4">
    <source>
        <dbReference type="EMBL" id="KAK1693618.1"/>
    </source>
</evidence>
<accession>A0AAD8X1R7</accession>
<dbReference type="GO" id="GO:0009611">
    <property type="term" value="P:response to wounding"/>
    <property type="evidence" value="ECO:0007669"/>
    <property type="project" value="InterPro"/>
</dbReference>
<name>A0AAD8X1R7_LOLMU</name>
<comment type="caution">
    <text evidence="4">The sequence shown here is derived from an EMBL/GenBank/DDBJ whole genome shotgun (WGS) entry which is preliminary data.</text>
</comment>
<dbReference type="Pfam" id="PF00280">
    <property type="entry name" value="potato_inhibit"/>
    <property type="match status" value="1"/>
</dbReference>
<comment type="similarity">
    <text evidence="1">Belongs to the protease inhibitor I13 (potato type I serine protease inhibitor) family.</text>
</comment>
<dbReference type="AlphaFoldDB" id="A0AAD8X1R7"/>
<dbReference type="PANTHER" id="PTHR33091:SF92">
    <property type="entry name" value="OS02G0124300 PROTEIN"/>
    <property type="match status" value="1"/>
</dbReference>
<proteinExistence type="inferred from homology"/>
<dbReference type="EMBL" id="JAUUTY010000001">
    <property type="protein sequence ID" value="KAK1693618.1"/>
    <property type="molecule type" value="Genomic_DNA"/>
</dbReference>
<organism evidence="4 5">
    <name type="scientific">Lolium multiflorum</name>
    <name type="common">Italian ryegrass</name>
    <name type="synonym">Lolium perenne subsp. multiflorum</name>
    <dbReference type="NCBI Taxonomy" id="4521"/>
    <lineage>
        <taxon>Eukaryota</taxon>
        <taxon>Viridiplantae</taxon>
        <taxon>Streptophyta</taxon>
        <taxon>Embryophyta</taxon>
        <taxon>Tracheophyta</taxon>
        <taxon>Spermatophyta</taxon>
        <taxon>Magnoliopsida</taxon>
        <taxon>Liliopsida</taxon>
        <taxon>Poales</taxon>
        <taxon>Poaceae</taxon>
        <taxon>BOP clade</taxon>
        <taxon>Pooideae</taxon>
        <taxon>Poodae</taxon>
        <taxon>Poeae</taxon>
        <taxon>Poeae Chloroplast Group 2 (Poeae type)</taxon>
        <taxon>Loliodinae</taxon>
        <taxon>Loliinae</taxon>
        <taxon>Lolium</taxon>
    </lineage>
</organism>
<protein>
    <submittedName>
        <fullName evidence="4">Uncharacterized protein</fullName>
    </submittedName>
</protein>
<gene>
    <name evidence="4" type="ORF">QYE76_010315</name>
</gene>
<keyword evidence="3" id="KW-0722">Serine protease inhibitor</keyword>
<evidence type="ECO:0000256" key="2">
    <source>
        <dbReference type="ARBA" id="ARBA00022690"/>
    </source>
</evidence>